<evidence type="ECO:0000256" key="2">
    <source>
        <dbReference type="ARBA" id="ARBA00009866"/>
    </source>
</evidence>
<feature type="compositionally biased region" description="Acidic residues" evidence="7">
    <location>
        <begin position="87"/>
        <end position="104"/>
    </location>
</feature>
<feature type="compositionally biased region" description="Polar residues" evidence="7">
    <location>
        <begin position="266"/>
        <end position="289"/>
    </location>
</feature>
<dbReference type="Gene3D" id="2.30.30.40">
    <property type="entry name" value="SH3 Domains"/>
    <property type="match status" value="1"/>
</dbReference>
<dbReference type="InterPro" id="IPR035637">
    <property type="entry name" value="JIP2_SH3"/>
</dbReference>
<dbReference type="GO" id="GO:0007254">
    <property type="term" value="P:JNK cascade"/>
    <property type="evidence" value="ECO:0007669"/>
    <property type="project" value="TreeGrafter"/>
</dbReference>
<accession>A0A3B4F641</accession>
<feature type="compositionally biased region" description="Basic and acidic residues" evidence="7">
    <location>
        <begin position="186"/>
        <end position="195"/>
    </location>
</feature>
<dbReference type="GO" id="GO:0005078">
    <property type="term" value="F:MAP-kinase scaffold activity"/>
    <property type="evidence" value="ECO:0007669"/>
    <property type="project" value="TreeGrafter"/>
</dbReference>
<feature type="region of interest" description="Disordered" evidence="7">
    <location>
        <begin position="87"/>
        <end position="238"/>
    </location>
</feature>
<organism evidence="10">
    <name type="scientific">Pundamilia nyererei</name>
    <dbReference type="NCBI Taxonomy" id="303518"/>
    <lineage>
        <taxon>Eukaryota</taxon>
        <taxon>Metazoa</taxon>
        <taxon>Chordata</taxon>
        <taxon>Craniata</taxon>
        <taxon>Vertebrata</taxon>
        <taxon>Euteleostomi</taxon>
        <taxon>Actinopterygii</taxon>
        <taxon>Neopterygii</taxon>
        <taxon>Teleostei</taxon>
        <taxon>Neoteleostei</taxon>
        <taxon>Acanthomorphata</taxon>
        <taxon>Ovalentaria</taxon>
        <taxon>Cichlomorphae</taxon>
        <taxon>Cichliformes</taxon>
        <taxon>Cichlidae</taxon>
        <taxon>African cichlids</taxon>
        <taxon>Pseudocrenilabrinae</taxon>
        <taxon>Haplochromini</taxon>
        <taxon>Pundamilia</taxon>
    </lineage>
</organism>
<gene>
    <name evidence="10" type="primary">MAPK8IP2</name>
</gene>
<comment type="similarity">
    <text evidence="2">Belongs to the JIP scaffold family.</text>
</comment>
<dbReference type="AlphaFoldDB" id="A0A3B4F641"/>
<dbReference type="SMART" id="SM00326">
    <property type="entry name" value="SH3"/>
    <property type="match status" value="1"/>
</dbReference>
<dbReference type="Pfam" id="PF00640">
    <property type="entry name" value="PID"/>
    <property type="match status" value="1"/>
</dbReference>
<evidence type="ECO:0000313" key="10">
    <source>
        <dbReference type="Ensembl" id="ENSPNYP00000006022.1"/>
    </source>
</evidence>
<evidence type="ECO:0000256" key="3">
    <source>
        <dbReference type="ARBA" id="ARBA00022443"/>
    </source>
</evidence>
<protein>
    <submittedName>
        <fullName evidence="10">Mitogen-activated protein kinase 8 interacting protein 2</fullName>
    </submittedName>
</protein>
<name>A0A3B4F641_9CICH</name>
<keyword evidence="5" id="KW-0597">Phosphoprotein</keyword>
<dbReference type="InterPro" id="IPR036028">
    <property type="entry name" value="SH3-like_dom_sf"/>
</dbReference>
<dbReference type="STRING" id="303518.ENSPNYP00000006022"/>
<dbReference type="SUPFAM" id="SSF50729">
    <property type="entry name" value="PH domain-like"/>
    <property type="match status" value="1"/>
</dbReference>
<feature type="region of interest" description="Disordered" evidence="7">
    <location>
        <begin position="372"/>
        <end position="419"/>
    </location>
</feature>
<feature type="compositionally biased region" description="Pro residues" evidence="7">
    <location>
        <begin position="105"/>
        <end position="118"/>
    </location>
</feature>
<dbReference type="CDD" id="cd01212">
    <property type="entry name" value="PTB_JIP"/>
    <property type="match status" value="1"/>
</dbReference>
<evidence type="ECO:0000256" key="7">
    <source>
        <dbReference type="SAM" id="MobiDB-lite"/>
    </source>
</evidence>
<dbReference type="InterPro" id="IPR001452">
    <property type="entry name" value="SH3_domain"/>
</dbReference>
<sequence length="819" mass="91266">MADRAEMFSLSTFHSLSPPGCRQACSPPCFFSVVRTADALIISLIIKMWITLSLCVSQDSLILEKNDIHHPVCSFQDDFQEFEMIDDEDEDEEEEEEEDEEVDPDAPPSPSASPPPSPTLGTIKSRPTTLNLTTAVSQDGSHVTGQCPASPISQVPGSQSKGTPLNQTGEGGNPQSPHRPLLCDMEGNRRERPEYANDSTSPSSDPGIADMNQRGYVTSDQDKDLSSPGSDSDIEGELEAAFACGGPVVSNMISSISETELDLTSDESSSGRSSHLTNSIEEASSPTSDQELDPDTELDFKRSFYLPVGPRLMPSSDDYDGSEGESESESEDDLSENSDSPWLLSNLVNRMISEGSYPISCPEECFKRKVSMSDTISPSSDIGDGDGFNDEDQAKKVGMNGSQERDKESEESRSINMQSSKGATVINSHLYMSNPTADTITPLILERCANSSFAQTNRCFSLTYSTDNDEEEDDADSYPFLGGLRKQSRRDDGLAYDSMKYTLVVDENTTLELVSLKRYDLIICLKPLGTANVDYGHDDEEEVRPELLSSSEDSSPEADLPFSKKFLNVFVNSTSRSSSTESFGLFSCTINGEERDQTHRAVYRFIPRHADELELDVDDPLYVEEEEDDYWYRGYNMRTGERGIFPAFYAHEVIGQSKELLGMKRNPAWIETFSVQFLGSVEVPYHQGNGILCAAMQKIAISRKRTVHVRPPSLCELEISLQGVKLIMSLEDEYESLDEYDRCSHFFQMKNISFCGCHPRNNCYFGFITKHPMLNRFACHVFVSQESMRPVAECVGRAFQEYYQEHLEYACPTEDIYLE</sequence>
<keyword evidence="3 6" id="KW-0728">SH3 domain</keyword>
<dbReference type="PROSITE" id="PS01179">
    <property type="entry name" value="PID"/>
    <property type="match status" value="1"/>
</dbReference>
<feature type="domain" description="SH3" evidence="9">
    <location>
        <begin position="594"/>
        <end position="655"/>
    </location>
</feature>
<dbReference type="FunFam" id="2.30.30.40:FF:000032">
    <property type="entry name" value="Putative C-Jun-amino-terminal kinase-interacting protein 2"/>
    <property type="match status" value="1"/>
</dbReference>
<dbReference type="PANTHER" id="PTHR47437">
    <property type="entry name" value="JNK-INTERACTING PROTEIN 1-LIKE PROTEIN"/>
    <property type="match status" value="1"/>
</dbReference>
<dbReference type="SMART" id="SM00462">
    <property type="entry name" value="PTB"/>
    <property type="match status" value="1"/>
</dbReference>
<dbReference type="InterPro" id="IPR011993">
    <property type="entry name" value="PH-like_dom_sf"/>
</dbReference>
<dbReference type="GO" id="GO:0005737">
    <property type="term" value="C:cytoplasm"/>
    <property type="evidence" value="ECO:0007669"/>
    <property type="project" value="UniProtKB-SubCell"/>
</dbReference>
<dbReference type="GO" id="GO:0046328">
    <property type="term" value="P:regulation of JNK cascade"/>
    <property type="evidence" value="ECO:0007669"/>
    <property type="project" value="InterPro"/>
</dbReference>
<dbReference type="Ensembl" id="ENSPNYT00000006174.1">
    <property type="protein sequence ID" value="ENSPNYP00000006022.1"/>
    <property type="gene ID" value="ENSPNYG00000004597.1"/>
</dbReference>
<dbReference type="Pfam" id="PF14604">
    <property type="entry name" value="SH3_9"/>
    <property type="match status" value="1"/>
</dbReference>
<dbReference type="InterPro" id="IPR047178">
    <property type="entry name" value="JIP1_scaffold"/>
</dbReference>
<comment type="subcellular location">
    <subcellularLocation>
        <location evidence="1">Cytoplasm</location>
    </subcellularLocation>
</comment>
<evidence type="ECO:0000256" key="1">
    <source>
        <dbReference type="ARBA" id="ARBA00004496"/>
    </source>
</evidence>
<dbReference type="GO" id="GO:0008432">
    <property type="term" value="F:JUN kinase binding"/>
    <property type="evidence" value="ECO:0007669"/>
    <property type="project" value="TreeGrafter"/>
</dbReference>
<feature type="compositionally biased region" description="Polar residues" evidence="7">
    <location>
        <begin position="119"/>
        <end position="144"/>
    </location>
</feature>
<dbReference type="Gene3D" id="2.30.29.30">
    <property type="entry name" value="Pleckstrin-homology domain (PH domain)/Phosphotyrosine-binding domain (PTB)"/>
    <property type="match status" value="1"/>
</dbReference>
<dbReference type="InterPro" id="IPR006020">
    <property type="entry name" value="PTB/PI_dom"/>
</dbReference>
<evidence type="ECO:0000256" key="4">
    <source>
        <dbReference type="ARBA" id="ARBA00022490"/>
    </source>
</evidence>
<evidence type="ECO:0000259" key="9">
    <source>
        <dbReference type="PROSITE" id="PS50002"/>
    </source>
</evidence>
<feature type="compositionally biased region" description="Basic and acidic residues" evidence="7">
    <location>
        <begin position="403"/>
        <end position="413"/>
    </location>
</feature>
<proteinExistence type="inferred from homology"/>
<dbReference type="PROSITE" id="PS50002">
    <property type="entry name" value="SH3"/>
    <property type="match status" value="1"/>
</dbReference>
<feature type="domain" description="PID" evidence="8">
    <location>
        <begin position="673"/>
        <end position="808"/>
    </location>
</feature>
<dbReference type="PANTHER" id="PTHR47437:SF2">
    <property type="entry name" value="C-JUN-AMINO-TERMINAL KINASE-INTERACTING PROTEIN 2"/>
    <property type="match status" value="1"/>
</dbReference>
<reference evidence="10" key="1">
    <citation type="submission" date="2023-09" db="UniProtKB">
        <authorList>
            <consortium name="Ensembl"/>
        </authorList>
    </citation>
    <scope>IDENTIFICATION</scope>
</reference>
<evidence type="ECO:0000256" key="6">
    <source>
        <dbReference type="PROSITE-ProRule" id="PRU00192"/>
    </source>
</evidence>
<dbReference type="GeneTree" id="ENSGT00940000160461"/>
<dbReference type="CDD" id="cd11942">
    <property type="entry name" value="SH3_JIP2"/>
    <property type="match status" value="1"/>
</dbReference>
<evidence type="ECO:0000259" key="8">
    <source>
        <dbReference type="PROSITE" id="PS01179"/>
    </source>
</evidence>
<dbReference type="FunFam" id="2.30.29.30:FF:000108">
    <property type="entry name" value="C-Jun-amino-terminal kinase-interacting protein 1 isoform X2"/>
    <property type="match status" value="1"/>
</dbReference>
<evidence type="ECO:0000256" key="5">
    <source>
        <dbReference type="ARBA" id="ARBA00022553"/>
    </source>
</evidence>
<feature type="region of interest" description="Disordered" evidence="7">
    <location>
        <begin position="259"/>
        <end position="341"/>
    </location>
</feature>
<feature type="compositionally biased region" description="Polar residues" evidence="7">
    <location>
        <begin position="151"/>
        <end position="176"/>
    </location>
</feature>
<keyword evidence="4" id="KW-0963">Cytoplasm</keyword>
<feature type="compositionally biased region" description="Acidic residues" evidence="7">
    <location>
        <begin position="317"/>
        <end position="336"/>
    </location>
</feature>
<dbReference type="SUPFAM" id="SSF50044">
    <property type="entry name" value="SH3-domain"/>
    <property type="match status" value="1"/>
</dbReference>